<keyword evidence="1" id="KW-0285">Flavoprotein</keyword>
<dbReference type="InterPro" id="IPR004136">
    <property type="entry name" value="NMO"/>
</dbReference>
<evidence type="ECO:0000256" key="3">
    <source>
        <dbReference type="ARBA" id="ARBA00023002"/>
    </source>
</evidence>
<keyword evidence="3" id="KW-0560">Oxidoreductase</keyword>
<dbReference type="InterPro" id="IPR013785">
    <property type="entry name" value="Aldolase_TIM"/>
</dbReference>
<protein>
    <submittedName>
        <fullName evidence="4">Uncharacterized protein</fullName>
    </submittedName>
</protein>
<dbReference type="GO" id="GO:0018580">
    <property type="term" value="F:nitronate monooxygenase activity"/>
    <property type="evidence" value="ECO:0007669"/>
    <property type="project" value="InterPro"/>
</dbReference>
<proteinExistence type="predicted"/>
<comment type="caution">
    <text evidence="4">The sequence shown here is derived from an EMBL/GenBank/DDBJ whole genome shotgun (WGS) entry which is preliminary data.</text>
</comment>
<evidence type="ECO:0000256" key="1">
    <source>
        <dbReference type="ARBA" id="ARBA00022630"/>
    </source>
</evidence>
<sequence length="342" mass="36108">MSLKQHVPWTQSPLIINAPMGGHAGGDLAIAVTRAGGLGQIGAVYDMNELASHLAKVEQSLPRHDDLLPVGVGLLPFVLKLDEALPVLERYRPAVVWLFAAKELEDYAVCAERIRSVTPMSQIWIQVGSVAAAVSIAELCKPDVMCVQGIDAGGHGFEKGAGIISLLPEVADALTVAGHGGIPLVASGGITDGRGAAAAFALGAQGVVMGTRFLSAPETQLHPAYRKAILAARDGGQNTVRAKLFDELRGPNIWPLPYDGRSIVTESYTEHAGGAGIEEIRRLHAEGLKAEDGGYGLDGKGRTAMWAGTGVGLVKREQPAAEIVEEVRRQVVEMLDKARSRL</sequence>
<dbReference type="STRING" id="329884.A0A4U0XMN3"/>
<dbReference type="CDD" id="cd04730">
    <property type="entry name" value="NPD_like"/>
    <property type="match status" value="1"/>
</dbReference>
<accession>A0A4U0XMN3</accession>
<organism evidence="4 5">
    <name type="scientific">Friedmanniomyces simplex</name>
    <dbReference type="NCBI Taxonomy" id="329884"/>
    <lineage>
        <taxon>Eukaryota</taxon>
        <taxon>Fungi</taxon>
        <taxon>Dikarya</taxon>
        <taxon>Ascomycota</taxon>
        <taxon>Pezizomycotina</taxon>
        <taxon>Dothideomycetes</taxon>
        <taxon>Dothideomycetidae</taxon>
        <taxon>Mycosphaerellales</taxon>
        <taxon>Teratosphaeriaceae</taxon>
        <taxon>Friedmanniomyces</taxon>
    </lineage>
</organism>
<evidence type="ECO:0000313" key="5">
    <source>
        <dbReference type="Proteomes" id="UP000309340"/>
    </source>
</evidence>
<dbReference type="AlphaFoldDB" id="A0A4U0XMN3"/>
<dbReference type="PANTHER" id="PTHR32332">
    <property type="entry name" value="2-NITROPROPANE DIOXYGENASE"/>
    <property type="match status" value="1"/>
</dbReference>
<dbReference type="Gene3D" id="3.20.20.70">
    <property type="entry name" value="Aldolase class I"/>
    <property type="match status" value="1"/>
</dbReference>
<evidence type="ECO:0000313" key="4">
    <source>
        <dbReference type="EMBL" id="TKA77567.1"/>
    </source>
</evidence>
<name>A0A4U0XMN3_9PEZI</name>
<dbReference type="OrthoDB" id="2349068at2759"/>
<dbReference type="Proteomes" id="UP000309340">
    <property type="component" value="Unassembled WGS sequence"/>
</dbReference>
<dbReference type="Pfam" id="PF03060">
    <property type="entry name" value="NMO"/>
    <property type="match status" value="1"/>
</dbReference>
<dbReference type="PANTHER" id="PTHR32332:SF34">
    <property type="entry name" value="2-NITROPROPANE DIOXYGENASE FAMILY, PUTATIVE-RELATED"/>
    <property type="match status" value="1"/>
</dbReference>
<dbReference type="SUPFAM" id="SSF51412">
    <property type="entry name" value="Inosine monophosphate dehydrogenase (IMPDH)"/>
    <property type="match status" value="1"/>
</dbReference>
<keyword evidence="5" id="KW-1185">Reference proteome</keyword>
<reference evidence="4 5" key="1">
    <citation type="submission" date="2017-03" db="EMBL/GenBank/DDBJ databases">
        <title>Genomes of endolithic fungi from Antarctica.</title>
        <authorList>
            <person name="Coleine C."/>
            <person name="Masonjones S."/>
            <person name="Stajich J.E."/>
        </authorList>
    </citation>
    <scope>NUCLEOTIDE SEQUENCE [LARGE SCALE GENOMIC DNA]</scope>
    <source>
        <strain evidence="4 5">CCFEE 5184</strain>
    </source>
</reference>
<dbReference type="EMBL" id="NAJQ01000134">
    <property type="protein sequence ID" value="TKA77567.1"/>
    <property type="molecule type" value="Genomic_DNA"/>
</dbReference>
<keyword evidence="2" id="KW-0288">FMN</keyword>
<evidence type="ECO:0000256" key="2">
    <source>
        <dbReference type="ARBA" id="ARBA00022643"/>
    </source>
</evidence>
<gene>
    <name evidence="4" type="ORF">B0A55_06634</name>
</gene>